<reference evidence="1" key="1">
    <citation type="submission" date="2022-06" db="EMBL/GenBank/DDBJ databases">
        <title>Genome public.</title>
        <authorList>
            <person name="Sun Q."/>
        </authorList>
    </citation>
    <scope>NUCLEOTIDE SEQUENCE</scope>
    <source>
        <strain evidence="1">CWNU-1</strain>
    </source>
</reference>
<dbReference type="EMBL" id="JAMQAW010000075">
    <property type="protein sequence ID" value="MCM2393437.1"/>
    <property type="molecule type" value="Genomic_DNA"/>
</dbReference>
<organism evidence="1 2">
    <name type="scientific">Streptomyces albipurpureus</name>
    <dbReference type="NCBI Taxonomy" id="2897419"/>
    <lineage>
        <taxon>Bacteria</taxon>
        <taxon>Bacillati</taxon>
        <taxon>Actinomycetota</taxon>
        <taxon>Actinomycetes</taxon>
        <taxon>Kitasatosporales</taxon>
        <taxon>Streptomycetaceae</taxon>
        <taxon>Streptomyces</taxon>
    </lineage>
</organism>
<dbReference type="Proteomes" id="UP001431429">
    <property type="component" value="Unassembled WGS sequence"/>
</dbReference>
<comment type="caution">
    <text evidence="1">The sequence shown here is derived from an EMBL/GenBank/DDBJ whole genome shotgun (WGS) entry which is preliminary data.</text>
</comment>
<gene>
    <name evidence="1" type="ORF">NBG84_35060</name>
</gene>
<sequence length="72" mass="7636">MPSQLSSPDVLHRCFGPYVHVTEQTAPPNAPRHRMCPGVGQGNPVEGATAAVNSFYVLASVSGQLETFPDRG</sequence>
<dbReference type="RefSeq" id="WP_250923736.1">
    <property type="nucleotide sequence ID" value="NZ_JAMQAW010000075.1"/>
</dbReference>
<evidence type="ECO:0000313" key="1">
    <source>
        <dbReference type="EMBL" id="MCM2393437.1"/>
    </source>
</evidence>
<proteinExistence type="predicted"/>
<protein>
    <submittedName>
        <fullName evidence="1">Uncharacterized protein</fullName>
    </submittedName>
</protein>
<keyword evidence="2" id="KW-1185">Reference proteome</keyword>
<evidence type="ECO:0000313" key="2">
    <source>
        <dbReference type="Proteomes" id="UP001431429"/>
    </source>
</evidence>
<accession>A0ABT0UYD6</accession>
<name>A0ABT0UYD6_9ACTN</name>